<comment type="caution">
    <text evidence="1">The sequence shown here is derived from an EMBL/GenBank/DDBJ whole genome shotgun (WGS) entry which is preliminary data.</text>
</comment>
<evidence type="ECO:0000313" key="1">
    <source>
        <dbReference type="EMBL" id="KAJ4455508.1"/>
    </source>
</evidence>
<protein>
    <submittedName>
        <fullName evidence="1">Uncharacterized protein</fullName>
    </submittedName>
</protein>
<dbReference type="InterPro" id="IPR032675">
    <property type="entry name" value="LRR_dom_sf"/>
</dbReference>
<proteinExistence type="predicted"/>
<accession>A0ABQ8UBT3</accession>
<dbReference type="SUPFAM" id="SSF52047">
    <property type="entry name" value="RNI-like"/>
    <property type="match status" value="1"/>
</dbReference>
<reference evidence="1" key="1">
    <citation type="journal article" date="2022" name="bioRxiv">
        <title>Genomics of Preaxostyla Flagellates Illuminates Evolutionary Transitions and the Path Towards Mitochondrial Loss.</title>
        <authorList>
            <person name="Novak L.V.F."/>
            <person name="Treitli S.C."/>
            <person name="Pyrih J."/>
            <person name="Halakuc P."/>
            <person name="Pipaliya S.V."/>
            <person name="Vacek V."/>
            <person name="Brzon O."/>
            <person name="Soukal P."/>
            <person name="Eme L."/>
            <person name="Dacks J.B."/>
            <person name="Karnkowska A."/>
            <person name="Elias M."/>
            <person name="Hampl V."/>
        </authorList>
    </citation>
    <scope>NUCLEOTIDE SEQUENCE</scope>
    <source>
        <strain evidence="1">RCP-MX</strain>
    </source>
</reference>
<evidence type="ECO:0000313" key="2">
    <source>
        <dbReference type="Proteomes" id="UP001141327"/>
    </source>
</evidence>
<dbReference type="Proteomes" id="UP001141327">
    <property type="component" value="Unassembled WGS sequence"/>
</dbReference>
<dbReference type="Gene3D" id="3.80.10.10">
    <property type="entry name" value="Ribonuclease Inhibitor"/>
    <property type="match status" value="1"/>
</dbReference>
<gene>
    <name evidence="1" type="ORF">PAPYR_9539</name>
</gene>
<organism evidence="1 2">
    <name type="scientific">Paratrimastix pyriformis</name>
    <dbReference type="NCBI Taxonomy" id="342808"/>
    <lineage>
        <taxon>Eukaryota</taxon>
        <taxon>Metamonada</taxon>
        <taxon>Preaxostyla</taxon>
        <taxon>Paratrimastigidae</taxon>
        <taxon>Paratrimastix</taxon>
    </lineage>
</organism>
<dbReference type="EMBL" id="JAPMOS010000105">
    <property type="protein sequence ID" value="KAJ4455508.1"/>
    <property type="molecule type" value="Genomic_DNA"/>
</dbReference>
<keyword evidence="2" id="KW-1185">Reference proteome</keyword>
<name>A0ABQ8UBT3_9EUKA</name>
<sequence>MSHHTASISLDSNFSENGLIIGGHFHPPVYLGTRLARGDMGLGTRAAVPKRGNSLYQFRPTPAVSPCSLRKRRLHRTQPHRWRRLAIFGSASLPNSCGPSWRDLQSHSVSIFSCWAFLMPSARESGVLSASFPLTNPTRSYDIIKPTTDAVAALVGPCKNLIRLSFPEDTARRDGLNQPETAGWVDEAFGGHTQLTVLRQLPTLDEPEVERILSHLPGLAELSISKFGLKMTTRLLAALTRSCPGLQVLRCSVLETLPPDSFAGFLAPLSGILKELDLWFVDGDSTPASLAALIRSLSAVASLTLFSCPPAALEPIATHLTSLKLSASPHEEDLPGPWLCHLEELSLCLEDVSFSVSLARPLAANQATLRSLTLEIYNHDLMPSEGLTSLYLPICFLSALPPAPLLDRLERLDIYLDKATGSDPLHAQQCRLDSLQCPRLRTVTLPGSLSGATYTLPDLEVFKAADDSCVDPAWLLTGSPRLRELSRVRLTRTDLVASLGACGALVRLENLYLDVARLPNPLTLRLPGQLKHLDLHIEGKTRRRAGRLGTLDLCVEAPGLLAFTLDVDEALPFARVRVRLSNCPALLIDLTSSGVPIALQVVDEGTLAVVVQPRRLIVEGLLETASLLDLLARHGARLRDFTSRGLQPVES</sequence>